<proteinExistence type="predicted"/>
<gene>
    <name evidence="3" type="ORF">EOD41_16775</name>
</gene>
<dbReference type="AlphaFoldDB" id="A0A437MLA8"/>
<name>A0A437MLA8_9SPHI</name>
<dbReference type="Pfam" id="PF14028">
    <property type="entry name" value="Lant_dehydr_C"/>
    <property type="match status" value="1"/>
</dbReference>
<evidence type="ECO:0000259" key="1">
    <source>
        <dbReference type="Pfam" id="PF04738"/>
    </source>
</evidence>
<comment type="caution">
    <text evidence="3">The sequence shown here is derived from an EMBL/GenBank/DDBJ whole genome shotgun (WGS) entry which is preliminary data.</text>
</comment>
<evidence type="ECO:0000313" key="4">
    <source>
        <dbReference type="Proteomes" id="UP000282759"/>
    </source>
</evidence>
<feature type="domain" description="Lantibiotic dehydratase N-terminal" evidence="1">
    <location>
        <begin position="19"/>
        <end position="240"/>
    </location>
</feature>
<keyword evidence="4" id="KW-1185">Reference proteome</keyword>
<organism evidence="3 4">
    <name type="scientific">Mucilaginibacter limnophilus</name>
    <dbReference type="NCBI Taxonomy" id="1932778"/>
    <lineage>
        <taxon>Bacteria</taxon>
        <taxon>Pseudomonadati</taxon>
        <taxon>Bacteroidota</taxon>
        <taxon>Sphingobacteriia</taxon>
        <taxon>Sphingobacteriales</taxon>
        <taxon>Sphingobacteriaceae</taxon>
        <taxon>Mucilaginibacter</taxon>
    </lineage>
</organism>
<dbReference type="RefSeq" id="WP_127707044.1">
    <property type="nucleotide sequence ID" value="NZ_SACK01000008.1"/>
</dbReference>
<dbReference type="InterPro" id="IPR006827">
    <property type="entry name" value="Lant_deHydtase_N"/>
</dbReference>
<reference evidence="3 4" key="1">
    <citation type="submission" date="2019-01" db="EMBL/GenBank/DDBJ databases">
        <authorList>
            <person name="Chen W.-M."/>
        </authorList>
    </citation>
    <scope>NUCLEOTIDE SEQUENCE [LARGE SCALE GENOMIC DNA]</scope>
    <source>
        <strain evidence="3 4">YBJ-36</strain>
    </source>
</reference>
<evidence type="ECO:0000313" key="3">
    <source>
        <dbReference type="EMBL" id="RVT98444.1"/>
    </source>
</evidence>
<feature type="domain" description="Thiopeptide-type bacteriocin biosynthesis" evidence="2">
    <location>
        <begin position="313"/>
        <end position="571"/>
    </location>
</feature>
<protein>
    <recommendedName>
        <fullName evidence="5">Lantibiotic dehydratase</fullName>
    </recommendedName>
</protein>
<sequence>MGTSGFSVLFRTNGDQLWIEAAGGYHTNSLPGRFTPASEAIETAAVAMAAHEQALNPDVLFAELVHLSDLHTDNVNRRSVILPFEIPIIAASTVPKSRQLALADLFVTVSGGRVLLTSRSHGKIVLPRLSSAYNHGLNDLPLFRFLADIPYQFSSPVQTLDLRQLFPGLDFYPRVVFRQAVLAPARWILTESIIKSLAMKNSEGETIKNFRSFSQRLGLPVIFAWAQGDQQLIFNAQREADILFFIACLGRSKVAELQEVLLDSGNKPGSHPVVTVQYNAFIEASRPLSLPYPEIPGKASTRNKRRFMPGSEWLYLKIYTTRLATDALLRQLAPYLKKRSREDIIRKWFFVRYEDHAPHIRLRLLVAPADLGQVMADMRRLFETKVERQLIREFQVDTYARELERYGITPFEEVEQFFWSSSKLVLKYLTGRKNLSASPLYIFALAITRTLVAAAFENEEQQATYCFGRYQQLSQEFEGDKIHVELDKKFRSLRAPLNDTLSDASFFRRLRLAGLNATCVADFRTLIQQVSLNSAVYEDLVGSLIHMHLNRLFTTESRKQEMIVFYLLFKYTRSQAYKGKGLNQPG</sequence>
<dbReference type="OrthoDB" id="1273722at2"/>
<dbReference type="NCBIfam" id="TIGR03891">
    <property type="entry name" value="thiopep_ocin"/>
    <property type="match status" value="1"/>
</dbReference>
<accession>A0A437MLA8</accession>
<dbReference type="InterPro" id="IPR023809">
    <property type="entry name" value="Thiopep_bacteriocin_synth_dom"/>
</dbReference>
<dbReference type="Pfam" id="PF04738">
    <property type="entry name" value="Lant_dehydr_N"/>
    <property type="match status" value="1"/>
</dbReference>
<dbReference type="EMBL" id="SACK01000008">
    <property type="protein sequence ID" value="RVT98444.1"/>
    <property type="molecule type" value="Genomic_DNA"/>
</dbReference>
<dbReference type="Proteomes" id="UP000282759">
    <property type="component" value="Unassembled WGS sequence"/>
</dbReference>
<evidence type="ECO:0000259" key="2">
    <source>
        <dbReference type="Pfam" id="PF14028"/>
    </source>
</evidence>
<evidence type="ECO:0008006" key="5">
    <source>
        <dbReference type="Google" id="ProtNLM"/>
    </source>
</evidence>